<feature type="compositionally biased region" description="Basic and acidic residues" evidence="9">
    <location>
        <begin position="73"/>
        <end position="86"/>
    </location>
</feature>
<feature type="compositionally biased region" description="Basic residues" evidence="9">
    <location>
        <begin position="1"/>
        <end position="10"/>
    </location>
</feature>
<dbReference type="AlphaFoldDB" id="A0A8C5BXM4"/>
<evidence type="ECO:0000256" key="1">
    <source>
        <dbReference type="ARBA" id="ARBA00004123"/>
    </source>
</evidence>
<name>A0A8C5BXM4_GADMO</name>
<organism evidence="11 12">
    <name type="scientific">Gadus morhua</name>
    <name type="common">Atlantic cod</name>
    <dbReference type="NCBI Taxonomy" id="8049"/>
    <lineage>
        <taxon>Eukaryota</taxon>
        <taxon>Metazoa</taxon>
        <taxon>Chordata</taxon>
        <taxon>Craniata</taxon>
        <taxon>Vertebrata</taxon>
        <taxon>Euteleostomi</taxon>
        <taxon>Actinopterygii</taxon>
        <taxon>Neopterygii</taxon>
        <taxon>Teleostei</taxon>
        <taxon>Neoteleostei</taxon>
        <taxon>Acanthomorphata</taxon>
        <taxon>Zeiogadaria</taxon>
        <taxon>Gadariae</taxon>
        <taxon>Gadiformes</taxon>
        <taxon>Gadoidei</taxon>
        <taxon>Gadidae</taxon>
        <taxon>Gadus</taxon>
    </lineage>
</organism>
<dbReference type="SUPFAM" id="SSF47370">
    <property type="entry name" value="Bromodomain"/>
    <property type="match status" value="1"/>
</dbReference>
<accession>A0A8C5BXM4</accession>
<dbReference type="Pfam" id="PF00439">
    <property type="entry name" value="Bromodomain"/>
    <property type="match status" value="1"/>
</dbReference>
<dbReference type="Gene3D" id="1.20.920.10">
    <property type="entry name" value="Bromodomain-like"/>
    <property type="match status" value="1"/>
</dbReference>
<comment type="subcellular location">
    <subcellularLocation>
        <location evidence="1">Nucleus</location>
    </subcellularLocation>
</comment>
<reference evidence="11" key="1">
    <citation type="submission" date="2025-08" db="UniProtKB">
        <authorList>
            <consortium name="Ensembl"/>
        </authorList>
    </citation>
    <scope>IDENTIFICATION</scope>
</reference>
<dbReference type="GeneTree" id="ENSGT00950000183170"/>
<dbReference type="GO" id="GO:0005634">
    <property type="term" value="C:nucleus"/>
    <property type="evidence" value="ECO:0007669"/>
    <property type="project" value="UniProtKB-SubCell"/>
</dbReference>
<dbReference type="GO" id="GO:0006325">
    <property type="term" value="P:chromatin organization"/>
    <property type="evidence" value="ECO:0007669"/>
    <property type="project" value="UniProtKB-KW"/>
</dbReference>
<keyword evidence="6" id="KW-0539">Nucleus</keyword>
<dbReference type="GO" id="GO:0006357">
    <property type="term" value="P:regulation of transcription by RNA polymerase II"/>
    <property type="evidence" value="ECO:0007669"/>
    <property type="project" value="TreeGrafter"/>
</dbReference>
<dbReference type="Pfam" id="PF12024">
    <property type="entry name" value="DUF3512"/>
    <property type="match status" value="1"/>
</dbReference>
<dbReference type="InterPro" id="IPR021900">
    <property type="entry name" value="DUF3512"/>
</dbReference>
<keyword evidence="5" id="KW-0804">Transcription</keyword>
<dbReference type="Ensembl" id="ENSGMOT00000069242.1">
    <property type="protein sequence ID" value="ENSGMOP00000052505.1"/>
    <property type="gene ID" value="ENSGMOG00000016825.2"/>
</dbReference>
<reference evidence="11" key="2">
    <citation type="submission" date="2025-09" db="UniProtKB">
        <authorList>
            <consortium name="Ensembl"/>
        </authorList>
    </citation>
    <scope>IDENTIFICATION</scope>
</reference>
<dbReference type="InterPro" id="IPR036427">
    <property type="entry name" value="Bromodomain-like_sf"/>
</dbReference>
<protein>
    <recommendedName>
        <fullName evidence="7">Bromodomain-containing protein 9</fullName>
    </recommendedName>
</protein>
<evidence type="ECO:0000259" key="10">
    <source>
        <dbReference type="PROSITE" id="PS50014"/>
    </source>
</evidence>
<evidence type="ECO:0000256" key="8">
    <source>
        <dbReference type="PROSITE-ProRule" id="PRU00035"/>
    </source>
</evidence>
<evidence type="ECO:0000256" key="7">
    <source>
        <dbReference type="ARBA" id="ARBA00040982"/>
    </source>
</evidence>
<evidence type="ECO:0000313" key="12">
    <source>
        <dbReference type="Proteomes" id="UP000694546"/>
    </source>
</evidence>
<evidence type="ECO:0000256" key="6">
    <source>
        <dbReference type="ARBA" id="ARBA00023242"/>
    </source>
</evidence>
<keyword evidence="2" id="KW-0156">Chromatin regulator</keyword>
<feature type="region of interest" description="Disordered" evidence="9">
    <location>
        <begin position="568"/>
        <end position="628"/>
    </location>
</feature>
<gene>
    <name evidence="11" type="primary">BRD9</name>
    <name evidence="11" type="synonym">brd9</name>
</gene>
<dbReference type="InterPro" id="IPR051831">
    <property type="entry name" value="Bromodomain_contain_prot"/>
</dbReference>
<sequence>MGKKHKKHKPEWRTVDDYEDKPHEKPLKLVLKVGGSEVTELSGSGHDSSYYDDRSDHDRERHKEKKKKKKKKSDKDKDKHVNDEERRRRKEEKRKKREREQNESQAAASASSAPNVGVAVEPFTLPKSISISIEPEEKKRKKFDLEPELEDFHPNISIKMEMDPLGDRPVRACRTQLGTLYSHINSITHGFFAFPVTDAIAPGYSTIIKHPMDFSTMKDKIFANEYTTMTEFKADFKLMCDNAMVYNRPETVYYKAAKKLLHTGFKMMTAILGDEDLAEETPPLEIIPLPVEFAKKSKKQPVKDLKEPEGNACSLTDSTAEEHVLALVEHAADEARDRINRYMPNSKMGYLRKEAESAIVYAVVNKLDPDKEDEETHPVDLNSLSNKLLPGLTTLGFKDDRRHKVTFLSSAYNTQSLQKNSIYPDLLPDEMDMLYSAYGDDTGVQCALSVQEFVKGCGSVTKRLVDGLLDKMTAGDHTKAVHQIRQKRNMSPKSDETKADICAMQITDGGGLGESSSVLEFMSLKGYPDMSLGISMLNSLGKSVKKEAGHEEGQQHFEEADKLLQEFQEGQGERVGSRPSSNLSSLSNASERDQQHLGSPSHLGGASEMVHDPYEFLQSPEHGSTANS</sequence>
<evidence type="ECO:0000256" key="3">
    <source>
        <dbReference type="ARBA" id="ARBA00023015"/>
    </source>
</evidence>
<dbReference type="PANTHER" id="PTHR22881:SF4">
    <property type="entry name" value="BROMODOMAIN-CONTAINING PROTEIN 9"/>
    <property type="match status" value="1"/>
</dbReference>
<feature type="compositionally biased region" description="Low complexity" evidence="9">
    <location>
        <begin position="580"/>
        <end position="589"/>
    </location>
</feature>
<feature type="compositionally biased region" description="Basic residues" evidence="9">
    <location>
        <begin position="62"/>
        <end position="72"/>
    </location>
</feature>
<dbReference type="InterPro" id="IPR001487">
    <property type="entry name" value="Bromodomain"/>
</dbReference>
<dbReference type="PROSITE" id="PS50014">
    <property type="entry name" value="BROMODOMAIN_2"/>
    <property type="match status" value="1"/>
</dbReference>
<keyword evidence="4 8" id="KW-0103">Bromodomain</keyword>
<dbReference type="Proteomes" id="UP000694546">
    <property type="component" value="Chromosome 11"/>
</dbReference>
<feature type="compositionally biased region" description="Basic and acidic residues" evidence="9">
    <location>
        <begin position="49"/>
        <end position="61"/>
    </location>
</feature>
<dbReference type="SMART" id="SM00297">
    <property type="entry name" value="BROMO"/>
    <property type="match status" value="1"/>
</dbReference>
<proteinExistence type="predicted"/>
<dbReference type="PRINTS" id="PR00503">
    <property type="entry name" value="BROMODOMAIN"/>
</dbReference>
<evidence type="ECO:0000256" key="5">
    <source>
        <dbReference type="ARBA" id="ARBA00023163"/>
    </source>
</evidence>
<feature type="compositionally biased region" description="Basic and acidic residues" evidence="9">
    <location>
        <begin position="11"/>
        <end position="27"/>
    </location>
</feature>
<keyword evidence="3" id="KW-0805">Transcription regulation</keyword>
<feature type="compositionally biased region" description="Basic residues" evidence="9">
    <location>
        <begin position="87"/>
        <end position="97"/>
    </location>
</feature>
<feature type="region of interest" description="Disordered" evidence="9">
    <location>
        <begin position="1"/>
        <end position="115"/>
    </location>
</feature>
<feature type="domain" description="Bromo" evidence="10">
    <location>
        <begin position="192"/>
        <end position="254"/>
    </location>
</feature>
<evidence type="ECO:0000256" key="4">
    <source>
        <dbReference type="ARBA" id="ARBA00023117"/>
    </source>
</evidence>
<evidence type="ECO:0000313" key="11">
    <source>
        <dbReference type="Ensembl" id="ENSGMOP00000052505.1"/>
    </source>
</evidence>
<evidence type="ECO:0000256" key="9">
    <source>
        <dbReference type="SAM" id="MobiDB-lite"/>
    </source>
</evidence>
<keyword evidence="12" id="KW-1185">Reference proteome</keyword>
<evidence type="ECO:0000256" key="2">
    <source>
        <dbReference type="ARBA" id="ARBA00022853"/>
    </source>
</evidence>
<dbReference type="PANTHER" id="PTHR22881">
    <property type="entry name" value="BROMODOMAIN CONTAINING PROTEIN"/>
    <property type="match status" value="1"/>
</dbReference>